<reference evidence="2 3" key="1">
    <citation type="submission" date="2016-09" db="EMBL/GenBank/DDBJ databases">
        <title>Desulfuribacillus arsenicus sp. nov., an obligately anaerobic, dissimilatory arsenic- and antimonate-reducing bacterium isolated from anoxic sediments.</title>
        <authorList>
            <person name="Abin C.A."/>
            <person name="Hollibaugh J.T."/>
        </authorList>
    </citation>
    <scope>NUCLEOTIDE SEQUENCE [LARGE SCALE GENOMIC DNA]</scope>
    <source>
        <strain evidence="2 3">MLFW-2</strain>
    </source>
</reference>
<evidence type="ECO:0000313" key="2">
    <source>
        <dbReference type="EMBL" id="OEH84217.1"/>
    </source>
</evidence>
<dbReference type="InterPro" id="IPR050696">
    <property type="entry name" value="FtsA/MreB"/>
</dbReference>
<dbReference type="RefSeq" id="WP_069703454.1">
    <property type="nucleotide sequence ID" value="NZ_MJAT01000040.1"/>
</dbReference>
<evidence type="ECO:0000313" key="3">
    <source>
        <dbReference type="Proteomes" id="UP000095255"/>
    </source>
</evidence>
<dbReference type="NCBIfam" id="TIGR01175">
    <property type="entry name" value="pilM"/>
    <property type="match status" value="1"/>
</dbReference>
<dbReference type="InterPro" id="IPR043129">
    <property type="entry name" value="ATPase_NBD"/>
</dbReference>
<dbReference type="SUPFAM" id="SSF53067">
    <property type="entry name" value="Actin-like ATPase domain"/>
    <property type="match status" value="2"/>
</dbReference>
<organism evidence="2 3">
    <name type="scientific">Desulfuribacillus stibiiarsenatis</name>
    <dbReference type="NCBI Taxonomy" id="1390249"/>
    <lineage>
        <taxon>Bacteria</taxon>
        <taxon>Bacillati</taxon>
        <taxon>Bacillota</taxon>
        <taxon>Desulfuribacillia</taxon>
        <taxon>Desulfuribacillales</taxon>
        <taxon>Desulfuribacillaceae</taxon>
        <taxon>Desulfuribacillus</taxon>
    </lineage>
</organism>
<dbReference type="PANTHER" id="PTHR32432">
    <property type="entry name" value="CELL DIVISION PROTEIN FTSA-RELATED"/>
    <property type="match status" value="1"/>
</dbReference>
<feature type="domain" description="SHS2" evidence="1">
    <location>
        <begin position="14"/>
        <end position="184"/>
    </location>
</feature>
<dbReference type="STRING" id="1390249.BHU72_12500"/>
<name>A0A1E5L260_9FIRM</name>
<dbReference type="InterPro" id="IPR003494">
    <property type="entry name" value="SHS2_FtsA"/>
</dbReference>
<proteinExistence type="predicted"/>
<dbReference type="Gene3D" id="3.30.420.40">
    <property type="match status" value="2"/>
</dbReference>
<dbReference type="GO" id="GO:0051301">
    <property type="term" value="P:cell division"/>
    <property type="evidence" value="ECO:0007669"/>
    <property type="project" value="InterPro"/>
</dbReference>
<dbReference type="Proteomes" id="UP000095255">
    <property type="component" value="Unassembled WGS sequence"/>
</dbReference>
<dbReference type="InterPro" id="IPR005883">
    <property type="entry name" value="PilM"/>
</dbReference>
<dbReference type="EMBL" id="MJAT01000040">
    <property type="protein sequence ID" value="OEH84217.1"/>
    <property type="molecule type" value="Genomic_DNA"/>
</dbReference>
<dbReference type="PANTHER" id="PTHR32432:SF3">
    <property type="entry name" value="ETHANOLAMINE UTILIZATION PROTEIN EUTJ"/>
    <property type="match status" value="1"/>
</dbReference>
<evidence type="ECO:0000259" key="1">
    <source>
        <dbReference type="SMART" id="SM00842"/>
    </source>
</evidence>
<gene>
    <name evidence="2" type="ORF">BHU72_12500</name>
</gene>
<dbReference type="AlphaFoldDB" id="A0A1E5L260"/>
<sequence>MKFLEKYLKKKIQHIGLDLGSYSIKMVELKQGENDDTHMVENYGMLPIPTDTIIDGVIKRPDVIRDALVDLKEERNIKNNATVTMAISGRNVITRPIKLPIMPLDELDQAVHFEAEKYIPTPLDQFYLDYTILGETIVDNTPHYNLLLAAVPKDMISNLIQIIESAHLKPYAVEIEPLSLYRVWCSHYYDEALPNQAILNMGHSNCHLVVFQKDNIQFTRGIPVAGHQITDAIVHSIGKEVAVAIDLKHKQRVGNIGIEVVPEETTTSPYDEYLIGESITDILSSLTQEIQRSIDFYQMQAKVRLDRLIITGGSSNLQGLDAYLEAEIGIPVLVGAYSELDPMYSLATGLAMREFMER</sequence>
<accession>A0A1E5L260</accession>
<dbReference type="Gene3D" id="3.30.1490.300">
    <property type="match status" value="1"/>
</dbReference>
<dbReference type="PIRSF" id="PIRSF019169">
    <property type="entry name" value="PilM"/>
    <property type="match status" value="1"/>
</dbReference>
<dbReference type="OrthoDB" id="2690797at2"/>
<comment type="caution">
    <text evidence="2">The sequence shown here is derived from an EMBL/GenBank/DDBJ whole genome shotgun (WGS) entry which is preliminary data.</text>
</comment>
<dbReference type="Pfam" id="PF11104">
    <property type="entry name" value="PilM_2"/>
    <property type="match status" value="1"/>
</dbReference>
<keyword evidence="3" id="KW-1185">Reference proteome</keyword>
<protein>
    <recommendedName>
        <fullName evidence="1">SHS2 domain-containing protein</fullName>
    </recommendedName>
</protein>
<dbReference type="CDD" id="cd24049">
    <property type="entry name" value="ASKHA_NBD_PilM"/>
    <property type="match status" value="1"/>
</dbReference>
<dbReference type="SMART" id="SM00842">
    <property type="entry name" value="FtsA"/>
    <property type="match status" value="1"/>
</dbReference>